<dbReference type="PATRIC" id="fig|1266845.5.peg.1351"/>
<keyword evidence="1" id="KW-1133">Transmembrane helix</keyword>
<reference evidence="2 3" key="1">
    <citation type="journal article" date="2013" name="Genome Announc.">
        <title>Complete Genome Sequence of Carnobacterium gilichinskyi Strain WN1359T (DSM 27470T).</title>
        <authorList>
            <person name="Leonard M.T."/>
            <person name="Panayotova N."/>
            <person name="Farmerie W.G."/>
            <person name="Triplett E.W."/>
            <person name="Nicholson W.L."/>
        </authorList>
    </citation>
    <scope>NUCLEOTIDE SEQUENCE [LARGE SCALE GENOMIC DNA]</scope>
    <source>
        <strain evidence="2 3">WN1359</strain>
    </source>
</reference>
<sequence>MRNPTIQPHTTKKNAAHPRLNSVVLFGLALLLLIYILRPAYTRIVDDVISTYRTTFPSEQMEKKDTLQVIGDSASSEKEIVEEAKALKQEKHQEVTILTYYDSNLPSAESNSAREIKYKAETTDEGVKIKNFYSNKNIAPDTTLSSQWDVSENTFDLVSGVLTIELMIEEKLSPESIIAQSRGLIELLMAYNAEKEINSIELEMKSGKENYSFNSKEIDTLVSTKMVYTN</sequence>
<feature type="transmembrane region" description="Helical" evidence="1">
    <location>
        <begin position="20"/>
        <end position="37"/>
    </location>
</feature>
<dbReference type="AlphaFoldDB" id="U5SFE7"/>
<accession>U5SFE7</accession>
<dbReference type="RefSeq" id="WP_023178463.1">
    <property type="nucleotide sequence ID" value="NC_022606.1"/>
</dbReference>
<dbReference type="EMBL" id="CP006812">
    <property type="protein sequence ID" value="AGY82833.1"/>
    <property type="molecule type" value="Genomic_DNA"/>
</dbReference>
<evidence type="ECO:0000313" key="2">
    <source>
        <dbReference type="EMBL" id="AGY82833.1"/>
    </source>
</evidence>
<name>U5SFE7_9LACT</name>
<keyword evidence="1" id="KW-0812">Transmembrane</keyword>
<dbReference type="STRING" id="1266845.Q783_07265"/>
<dbReference type="KEGG" id="caw:Q783_07265"/>
<proteinExistence type="predicted"/>
<protein>
    <submittedName>
        <fullName evidence="2">Uncharacterized protein</fullName>
    </submittedName>
</protein>
<dbReference type="HOGENOM" id="CLU_104964_0_0_9"/>
<keyword evidence="1" id="KW-0472">Membrane</keyword>
<gene>
    <name evidence="2" type="ORF">Q783_07265</name>
</gene>
<evidence type="ECO:0000313" key="3">
    <source>
        <dbReference type="Proteomes" id="UP000017469"/>
    </source>
</evidence>
<organism evidence="2 3">
    <name type="scientific">Carnobacterium inhibens subsp. gilichinskyi</name>
    <dbReference type="NCBI Taxonomy" id="1266845"/>
    <lineage>
        <taxon>Bacteria</taxon>
        <taxon>Bacillati</taxon>
        <taxon>Bacillota</taxon>
        <taxon>Bacilli</taxon>
        <taxon>Lactobacillales</taxon>
        <taxon>Carnobacteriaceae</taxon>
        <taxon>Carnobacterium</taxon>
    </lineage>
</organism>
<evidence type="ECO:0000256" key="1">
    <source>
        <dbReference type="SAM" id="Phobius"/>
    </source>
</evidence>
<dbReference type="Proteomes" id="UP000017469">
    <property type="component" value="Chromosome"/>
</dbReference>